<dbReference type="PROSITE" id="PS50113">
    <property type="entry name" value="PAC"/>
    <property type="match status" value="2"/>
</dbReference>
<reference evidence="9 10" key="1">
    <citation type="submission" date="2019-02" db="EMBL/GenBank/DDBJ databases">
        <title>Genomic Encyclopedia of Type Strains, Phase IV (KMG-IV): sequencing the most valuable type-strain genomes for metagenomic binning, comparative biology and taxonomic classification.</title>
        <authorList>
            <person name="Goeker M."/>
        </authorList>
    </citation>
    <scope>NUCLEOTIDE SEQUENCE [LARGE SCALE GENOMIC DNA]</scope>
    <source>
        <strain evidence="9 10">DSM 18116</strain>
    </source>
</reference>
<dbReference type="InterPro" id="IPR052162">
    <property type="entry name" value="Sensor_kinase/Photoreceptor"/>
</dbReference>
<dbReference type="PANTHER" id="PTHR43304:SF1">
    <property type="entry name" value="PAC DOMAIN-CONTAINING PROTEIN"/>
    <property type="match status" value="1"/>
</dbReference>
<evidence type="ECO:0000259" key="8">
    <source>
        <dbReference type="PROSITE" id="PS50113"/>
    </source>
</evidence>
<evidence type="ECO:0000313" key="9">
    <source>
        <dbReference type="EMBL" id="RZS75043.1"/>
    </source>
</evidence>
<dbReference type="PRINTS" id="PR00344">
    <property type="entry name" value="BCTRLSENSOR"/>
</dbReference>
<dbReference type="GO" id="GO:0000155">
    <property type="term" value="F:phosphorelay sensor kinase activity"/>
    <property type="evidence" value="ECO:0007669"/>
    <property type="project" value="InterPro"/>
</dbReference>
<dbReference type="InterPro" id="IPR003594">
    <property type="entry name" value="HATPase_dom"/>
</dbReference>
<dbReference type="OrthoDB" id="9766459at2"/>
<proteinExistence type="predicted"/>
<dbReference type="InterPro" id="IPR001610">
    <property type="entry name" value="PAC"/>
</dbReference>
<feature type="domain" description="PAC" evidence="8">
    <location>
        <begin position="93"/>
        <end position="145"/>
    </location>
</feature>
<dbReference type="InterPro" id="IPR036890">
    <property type="entry name" value="HATPase_C_sf"/>
</dbReference>
<dbReference type="SMART" id="SM00387">
    <property type="entry name" value="HATPase_c"/>
    <property type="match status" value="1"/>
</dbReference>
<dbReference type="InterPro" id="IPR013767">
    <property type="entry name" value="PAS_fold"/>
</dbReference>
<keyword evidence="3" id="KW-0597">Phosphoprotein</keyword>
<gene>
    <name evidence="9" type="ORF">EV199_0901</name>
</gene>
<dbReference type="CDD" id="cd00082">
    <property type="entry name" value="HisKA"/>
    <property type="match status" value="1"/>
</dbReference>
<evidence type="ECO:0000256" key="2">
    <source>
        <dbReference type="ARBA" id="ARBA00012438"/>
    </source>
</evidence>
<feature type="domain" description="PAS" evidence="7">
    <location>
        <begin position="155"/>
        <end position="227"/>
    </location>
</feature>
<dbReference type="Pfam" id="PF00512">
    <property type="entry name" value="HisKA"/>
    <property type="match status" value="1"/>
</dbReference>
<protein>
    <recommendedName>
        <fullName evidence="2">histidine kinase</fullName>
        <ecNumber evidence="2">2.7.13.3</ecNumber>
    </recommendedName>
</protein>
<dbReference type="PROSITE" id="PS50109">
    <property type="entry name" value="HIS_KIN"/>
    <property type="match status" value="1"/>
</dbReference>
<dbReference type="Pfam" id="PF13426">
    <property type="entry name" value="PAS_9"/>
    <property type="match status" value="1"/>
</dbReference>
<evidence type="ECO:0000256" key="3">
    <source>
        <dbReference type="ARBA" id="ARBA00022553"/>
    </source>
</evidence>
<dbReference type="InterPro" id="IPR000014">
    <property type="entry name" value="PAS"/>
</dbReference>
<accession>A0A4Q7N134</accession>
<dbReference type="AlphaFoldDB" id="A0A4Q7N134"/>
<dbReference type="SMART" id="SM00388">
    <property type="entry name" value="HisKA"/>
    <property type="match status" value="1"/>
</dbReference>
<dbReference type="InterPro" id="IPR005467">
    <property type="entry name" value="His_kinase_dom"/>
</dbReference>
<dbReference type="GO" id="GO:0006355">
    <property type="term" value="P:regulation of DNA-templated transcription"/>
    <property type="evidence" value="ECO:0007669"/>
    <property type="project" value="InterPro"/>
</dbReference>
<dbReference type="EMBL" id="SGXA01000001">
    <property type="protein sequence ID" value="RZS75043.1"/>
    <property type="molecule type" value="Genomic_DNA"/>
</dbReference>
<dbReference type="PANTHER" id="PTHR43304">
    <property type="entry name" value="PHYTOCHROME-LIKE PROTEIN CPH1"/>
    <property type="match status" value="1"/>
</dbReference>
<dbReference type="SUPFAM" id="SSF55785">
    <property type="entry name" value="PYP-like sensor domain (PAS domain)"/>
    <property type="match status" value="2"/>
</dbReference>
<dbReference type="RefSeq" id="WP_130539453.1">
    <property type="nucleotide sequence ID" value="NZ_CP042431.1"/>
</dbReference>
<dbReference type="CDD" id="cd00130">
    <property type="entry name" value="PAS"/>
    <property type="match status" value="2"/>
</dbReference>
<keyword evidence="10" id="KW-1185">Reference proteome</keyword>
<keyword evidence="4" id="KW-0808">Transferase</keyword>
<feature type="domain" description="PAC" evidence="8">
    <location>
        <begin position="229"/>
        <end position="281"/>
    </location>
</feature>
<comment type="catalytic activity">
    <reaction evidence="1">
        <text>ATP + protein L-histidine = ADP + protein N-phospho-L-histidine.</text>
        <dbReference type="EC" id="2.7.13.3"/>
    </reaction>
</comment>
<comment type="caution">
    <text evidence="9">The sequence shown here is derived from an EMBL/GenBank/DDBJ whole genome shotgun (WGS) entry which is preliminary data.</text>
</comment>
<dbReference type="NCBIfam" id="TIGR00229">
    <property type="entry name" value="sensory_box"/>
    <property type="match status" value="2"/>
</dbReference>
<evidence type="ECO:0000256" key="5">
    <source>
        <dbReference type="ARBA" id="ARBA00022777"/>
    </source>
</evidence>
<organism evidence="9 10">
    <name type="scientific">Pseudobacter ginsenosidimutans</name>
    <dbReference type="NCBI Taxonomy" id="661488"/>
    <lineage>
        <taxon>Bacteria</taxon>
        <taxon>Pseudomonadati</taxon>
        <taxon>Bacteroidota</taxon>
        <taxon>Chitinophagia</taxon>
        <taxon>Chitinophagales</taxon>
        <taxon>Chitinophagaceae</taxon>
        <taxon>Pseudobacter</taxon>
    </lineage>
</organism>
<dbReference type="SUPFAM" id="SSF55874">
    <property type="entry name" value="ATPase domain of HSP90 chaperone/DNA topoisomerase II/histidine kinase"/>
    <property type="match status" value="1"/>
</dbReference>
<dbReference type="SMART" id="SM00086">
    <property type="entry name" value="PAC"/>
    <property type="match status" value="2"/>
</dbReference>
<evidence type="ECO:0000259" key="6">
    <source>
        <dbReference type="PROSITE" id="PS50109"/>
    </source>
</evidence>
<dbReference type="EC" id="2.7.13.3" evidence="2"/>
<dbReference type="Gene3D" id="1.10.287.130">
    <property type="match status" value="1"/>
</dbReference>
<name>A0A4Q7N134_9BACT</name>
<dbReference type="SMART" id="SM00091">
    <property type="entry name" value="PAS"/>
    <property type="match status" value="2"/>
</dbReference>
<dbReference type="PROSITE" id="PS50112">
    <property type="entry name" value="PAS"/>
    <property type="match status" value="2"/>
</dbReference>
<sequence length="538" mass="61059">MQNWELSFSSLLPISSAGKSILNALPVAVYICNVEGQITFFNEAAVKLWGYEPDLTDETLRYCACFKVFADGVQIRPDQTPMAIALQNGLPFKNVQAIVERPDGTRFHATININPLFDENGQLMGAVNVFQDTSDLKEAEQKLLHAKVSELTEMEEMYHKMIGEVEDYAIILLDANGIIRNWNRGAEKIKGYRDHEIVGKSFQEFYLEEDRKAGLPLSLLENARKSGKAIHEGWRKRKDGSAFWGSIVLTALHDEAGKTIGFSKVTRDLTERKLTEDRVKEYLQQLEFQNRELEQFVYAASHDMREPLRKIHLYNSFIAENNGNTLDEQSSIFLNRSIKATSRMNRLIEDLLAYSRATSKTNQESVADLQRIIDEIETGYKEDPMMAGLVIRRNDLPKITGVPFQLKQLFFNLIDNAIKYKHPDRKVEIDITFRVVKGTALLQLPDASKDYLELTVKDNGLGFDPEYSQKIFEIFQRLIPAASVRGSGMGLAICKRIMQNHNGIIEADGVPGEGASFRLYFPQADQALQNRNSFLARS</sequence>
<evidence type="ECO:0000256" key="4">
    <source>
        <dbReference type="ARBA" id="ARBA00022679"/>
    </source>
</evidence>
<dbReference type="InterPro" id="IPR036097">
    <property type="entry name" value="HisK_dim/P_sf"/>
</dbReference>
<evidence type="ECO:0000259" key="7">
    <source>
        <dbReference type="PROSITE" id="PS50112"/>
    </source>
</evidence>
<keyword evidence="5" id="KW-0418">Kinase</keyword>
<dbReference type="InterPro" id="IPR003661">
    <property type="entry name" value="HisK_dim/P_dom"/>
</dbReference>
<evidence type="ECO:0000256" key="1">
    <source>
        <dbReference type="ARBA" id="ARBA00000085"/>
    </source>
</evidence>
<dbReference type="Pfam" id="PF02518">
    <property type="entry name" value="HATPase_c"/>
    <property type="match status" value="1"/>
</dbReference>
<dbReference type="InterPro" id="IPR000700">
    <property type="entry name" value="PAS-assoc_C"/>
</dbReference>
<dbReference type="InterPro" id="IPR004358">
    <property type="entry name" value="Sig_transdc_His_kin-like_C"/>
</dbReference>
<dbReference type="Gene3D" id="3.30.450.20">
    <property type="entry name" value="PAS domain"/>
    <property type="match status" value="2"/>
</dbReference>
<feature type="domain" description="PAS" evidence="7">
    <location>
        <begin position="19"/>
        <end position="54"/>
    </location>
</feature>
<dbReference type="Gene3D" id="3.30.565.10">
    <property type="entry name" value="Histidine kinase-like ATPase, C-terminal domain"/>
    <property type="match status" value="1"/>
</dbReference>
<evidence type="ECO:0000313" key="10">
    <source>
        <dbReference type="Proteomes" id="UP000293874"/>
    </source>
</evidence>
<dbReference type="Proteomes" id="UP000293874">
    <property type="component" value="Unassembled WGS sequence"/>
</dbReference>
<dbReference type="InterPro" id="IPR035965">
    <property type="entry name" value="PAS-like_dom_sf"/>
</dbReference>
<dbReference type="SUPFAM" id="SSF47384">
    <property type="entry name" value="Homodimeric domain of signal transducing histidine kinase"/>
    <property type="match status" value="1"/>
</dbReference>
<dbReference type="Pfam" id="PF00989">
    <property type="entry name" value="PAS"/>
    <property type="match status" value="1"/>
</dbReference>
<feature type="domain" description="Histidine kinase" evidence="6">
    <location>
        <begin position="299"/>
        <end position="525"/>
    </location>
</feature>